<dbReference type="HOGENOM" id="CLU_057716_0_0_1"/>
<dbReference type="Pfam" id="PF12224">
    <property type="entry name" value="Amidoligase_2"/>
    <property type="match status" value="1"/>
</dbReference>
<evidence type="ECO:0000313" key="2">
    <source>
        <dbReference type="Proteomes" id="UP000012174"/>
    </source>
</evidence>
<evidence type="ECO:0008006" key="3">
    <source>
        <dbReference type="Google" id="ProtNLM"/>
    </source>
</evidence>
<dbReference type="KEGG" id="ela:UCREL1_10491"/>
<dbReference type="PANTHER" id="PTHR36847:SF1">
    <property type="entry name" value="AMIDOLIGASE ENZYME"/>
    <property type="match status" value="1"/>
</dbReference>
<name>M7SEI1_EUTLA</name>
<dbReference type="OrthoDB" id="5291055at2759"/>
<dbReference type="PANTHER" id="PTHR36847">
    <property type="entry name" value="AMIDOLIGASE ENZYME"/>
    <property type="match status" value="1"/>
</dbReference>
<sequence length="388" mass="41131">MATASQLTFLFGVELEFLLGSRSKKHKTWASLAAELSTRLAKAGISNHVNAGNEKTSENYREWSIVREVTVPEDIGKSLWGLELVSPILVPSPAEIWVTELQTIFSVLERHFIITPSVKAGTHVHVSTTPPALGLSQQPGVMLAAVAKAVLYFEPALDALLPASRSSDPYWCQSNRASVAMRTLPGLADCFALLDRCCYTNQQHHDNNSYYGHYYGDESNNGSAIGGGGRGGVEQVVRAMCLFPATSAYGRSHGFKSDFVHGVYKWDFSGLLPDTGAGTLEFRQCPGSRTADEARAWVEVGLCFVAGAVDVGHSLDPGVIDGTGDGAGTNSMMDDLWWLLCAGARSTGIGELRGIGTMDFTGGGNGVGGGVRGAGGKSLKVKSGGGRK</sequence>
<dbReference type="AlphaFoldDB" id="M7SEI1"/>
<keyword evidence="2" id="KW-1185">Reference proteome</keyword>
<evidence type="ECO:0000313" key="1">
    <source>
        <dbReference type="EMBL" id="EMR62572.1"/>
    </source>
</evidence>
<protein>
    <recommendedName>
        <fullName evidence="3">Amidoligase enzyme protein</fullName>
    </recommendedName>
</protein>
<gene>
    <name evidence="1" type="ORF">UCREL1_10491</name>
</gene>
<dbReference type="eggNOG" id="ENOG502SUNA">
    <property type="taxonomic scope" value="Eukaryota"/>
</dbReference>
<proteinExistence type="predicted"/>
<dbReference type="EMBL" id="KB707415">
    <property type="protein sequence ID" value="EMR62572.1"/>
    <property type="molecule type" value="Genomic_DNA"/>
</dbReference>
<dbReference type="OMA" id="YWCQSNR"/>
<accession>M7SEI1</accession>
<dbReference type="InterPro" id="IPR022025">
    <property type="entry name" value="Amidoligase_2"/>
</dbReference>
<organism evidence="1 2">
    <name type="scientific">Eutypa lata (strain UCR-EL1)</name>
    <name type="common">Grapevine dieback disease fungus</name>
    <name type="synonym">Eutypa armeniacae</name>
    <dbReference type="NCBI Taxonomy" id="1287681"/>
    <lineage>
        <taxon>Eukaryota</taxon>
        <taxon>Fungi</taxon>
        <taxon>Dikarya</taxon>
        <taxon>Ascomycota</taxon>
        <taxon>Pezizomycotina</taxon>
        <taxon>Sordariomycetes</taxon>
        <taxon>Xylariomycetidae</taxon>
        <taxon>Xylariales</taxon>
        <taxon>Diatrypaceae</taxon>
        <taxon>Eutypa</taxon>
    </lineage>
</organism>
<dbReference type="Proteomes" id="UP000012174">
    <property type="component" value="Unassembled WGS sequence"/>
</dbReference>
<reference evidence="2" key="1">
    <citation type="journal article" date="2013" name="Genome Announc.">
        <title>Draft genome sequence of the grapevine dieback fungus Eutypa lata UCR-EL1.</title>
        <authorList>
            <person name="Blanco-Ulate B."/>
            <person name="Rolshausen P.E."/>
            <person name="Cantu D."/>
        </authorList>
    </citation>
    <scope>NUCLEOTIDE SEQUENCE [LARGE SCALE GENOMIC DNA]</scope>
    <source>
        <strain evidence="2">UCR-EL1</strain>
    </source>
</reference>